<feature type="compositionally biased region" description="Basic and acidic residues" evidence="1">
    <location>
        <begin position="190"/>
        <end position="204"/>
    </location>
</feature>
<evidence type="ECO:0000256" key="1">
    <source>
        <dbReference type="SAM" id="MobiDB-lite"/>
    </source>
</evidence>
<reference evidence="2" key="1">
    <citation type="submission" date="2020-07" db="EMBL/GenBank/DDBJ databases">
        <title>Clarias magur genome sequencing, assembly and annotation.</title>
        <authorList>
            <person name="Kushwaha B."/>
            <person name="Kumar R."/>
            <person name="Das P."/>
            <person name="Joshi C.G."/>
            <person name="Kumar D."/>
            <person name="Nagpure N.S."/>
            <person name="Pandey M."/>
            <person name="Agarwal S."/>
            <person name="Srivastava S."/>
            <person name="Singh M."/>
            <person name="Sahoo L."/>
            <person name="Jayasankar P."/>
            <person name="Meher P.K."/>
            <person name="Koringa P.G."/>
            <person name="Iquebal M.A."/>
            <person name="Das S.P."/>
            <person name="Bit A."/>
            <person name="Patnaik S."/>
            <person name="Patel N."/>
            <person name="Shah T.M."/>
            <person name="Hinsu A."/>
            <person name="Jena J.K."/>
        </authorList>
    </citation>
    <scope>NUCLEOTIDE SEQUENCE</scope>
    <source>
        <strain evidence="2">CIFAMagur01</strain>
        <tissue evidence="2">Testis</tissue>
    </source>
</reference>
<feature type="compositionally biased region" description="Polar residues" evidence="1">
    <location>
        <begin position="165"/>
        <end position="178"/>
    </location>
</feature>
<feature type="non-terminal residue" evidence="2">
    <location>
        <position position="259"/>
    </location>
</feature>
<keyword evidence="3" id="KW-1185">Reference proteome</keyword>
<organism evidence="2 3">
    <name type="scientific">Clarias magur</name>
    <name type="common">Asian catfish</name>
    <name type="synonym">Macropteronotus magur</name>
    <dbReference type="NCBI Taxonomy" id="1594786"/>
    <lineage>
        <taxon>Eukaryota</taxon>
        <taxon>Metazoa</taxon>
        <taxon>Chordata</taxon>
        <taxon>Craniata</taxon>
        <taxon>Vertebrata</taxon>
        <taxon>Euteleostomi</taxon>
        <taxon>Actinopterygii</taxon>
        <taxon>Neopterygii</taxon>
        <taxon>Teleostei</taxon>
        <taxon>Ostariophysi</taxon>
        <taxon>Siluriformes</taxon>
        <taxon>Clariidae</taxon>
        <taxon>Clarias</taxon>
    </lineage>
</organism>
<name>A0A8J4TED8_CLAMG</name>
<sequence length="259" mass="28066">MSQKLTPDTAQKGFAVGRGLLAAAETLNFSMNESRPDPYGSSSQQHGGMGGADSQDSQLAPRRVGNPLSNTMKLFASLGLSPDDLDALAQVPEENISVETLPHLIMQLKNRKTETSRHLSSDLLSQSLSPDPSYRGGRDDWGDVQGGRLDRSTASTSQSRTSQSDFGYSSSQDLSTRSYDLLDYGSGGSSRDRQYSELSTDRYRGLGTTSSSASDDLFMQRRMGSPSQGKVQDFLGVMPHMFPHVCSLCDFDVHSSMVS</sequence>
<dbReference type="EMBL" id="QNUK01000418">
    <property type="protein sequence ID" value="KAF5893695.1"/>
    <property type="molecule type" value="Genomic_DNA"/>
</dbReference>
<dbReference type="OrthoDB" id="9938441at2759"/>
<comment type="caution">
    <text evidence="2">The sequence shown here is derived from an EMBL/GenBank/DDBJ whole genome shotgun (WGS) entry which is preliminary data.</text>
</comment>
<dbReference type="Proteomes" id="UP000727407">
    <property type="component" value="Unassembled WGS sequence"/>
</dbReference>
<feature type="compositionally biased region" description="Low complexity" evidence="1">
    <location>
        <begin position="121"/>
        <end position="133"/>
    </location>
</feature>
<proteinExistence type="predicted"/>
<evidence type="ECO:0000313" key="2">
    <source>
        <dbReference type="EMBL" id="KAF5893695.1"/>
    </source>
</evidence>
<feature type="region of interest" description="Disordered" evidence="1">
    <location>
        <begin position="27"/>
        <end position="66"/>
    </location>
</feature>
<feature type="compositionally biased region" description="Low complexity" evidence="1">
    <location>
        <begin position="152"/>
        <end position="164"/>
    </location>
</feature>
<protein>
    <submittedName>
        <fullName evidence="2">Matrin-3-like</fullName>
    </submittedName>
</protein>
<gene>
    <name evidence="2" type="ORF">DAT39_016589</name>
</gene>
<dbReference type="AlphaFoldDB" id="A0A8J4TED8"/>
<evidence type="ECO:0000313" key="3">
    <source>
        <dbReference type="Proteomes" id="UP000727407"/>
    </source>
</evidence>
<accession>A0A8J4TED8</accession>
<feature type="region of interest" description="Disordered" evidence="1">
    <location>
        <begin position="115"/>
        <end position="211"/>
    </location>
</feature>